<keyword evidence="1" id="KW-0732">Signal</keyword>
<protein>
    <submittedName>
        <fullName evidence="2">Uncharacterized protein</fullName>
    </submittedName>
</protein>
<dbReference type="Proteomes" id="UP000501690">
    <property type="component" value="Linkage Group LG7"/>
</dbReference>
<feature type="signal peptide" evidence="1">
    <location>
        <begin position="1"/>
        <end position="17"/>
    </location>
</feature>
<keyword evidence="3" id="KW-1185">Reference proteome</keyword>
<evidence type="ECO:0000313" key="2">
    <source>
        <dbReference type="EMBL" id="QCE00725.1"/>
    </source>
</evidence>
<name>A0A4D6MLT0_VIGUN</name>
<evidence type="ECO:0000256" key="1">
    <source>
        <dbReference type="SAM" id="SignalP"/>
    </source>
</evidence>
<sequence length="185" mass="20575">MNWLCISLVNVRLCVQPLTIDTEAVEGVKKTSRKSQEGVRCYQQGLQVLAIGSKETSTWRCIVNRQAIVGNKEVLCVVVPDSDVEPSSDLHYHFAWRCLGYARRWCSGMGEEVRRVGLQAGKFVELDHERAGGLGSGDVGQCHERVGSQLLDHVCWTTSGEFRRVVQQAGRFVEVGPRAGRFVEA</sequence>
<proteinExistence type="predicted"/>
<organism evidence="2 3">
    <name type="scientific">Vigna unguiculata</name>
    <name type="common">Cowpea</name>
    <dbReference type="NCBI Taxonomy" id="3917"/>
    <lineage>
        <taxon>Eukaryota</taxon>
        <taxon>Viridiplantae</taxon>
        <taxon>Streptophyta</taxon>
        <taxon>Embryophyta</taxon>
        <taxon>Tracheophyta</taxon>
        <taxon>Spermatophyta</taxon>
        <taxon>Magnoliopsida</taxon>
        <taxon>eudicotyledons</taxon>
        <taxon>Gunneridae</taxon>
        <taxon>Pentapetalae</taxon>
        <taxon>rosids</taxon>
        <taxon>fabids</taxon>
        <taxon>Fabales</taxon>
        <taxon>Fabaceae</taxon>
        <taxon>Papilionoideae</taxon>
        <taxon>50 kb inversion clade</taxon>
        <taxon>NPAAA clade</taxon>
        <taxon>indigoferoid/millettioid clade</taxon>
        <taxon>Phaseoleae</taxon>
        <taxon>Vigna</taxon>
    </lineage>
</organism>
<gene>
    <name evidence="2" type="ORF">DEO72_LG7g2015</name>
</gene>
<dbReference type="EMBL" id="CP039351">
    <property type="protein sequence ID" value="QCE00725.1"/>
    <property type="molecule type" value="Genomic_DNA"/>
</dbReference>
<dbReference type="AlphaFoldDB" id="A0A4D6MLT0"/>
<feature type="chain" id="PRO_5020041240" evidence="1">
    <location>
        <begin position="18"/>
        <end position="185"/>
    </location>
</feature>
<accession>A0A4D6MLT0</accession>
<reference evidence="2 3" key="1">
    <citation type="submission" date="2019-04" db="EMBL/GenBank/DDBJ databases">
        <title>An improved genome assembly and genetic linkage map for asparagus bean, Vigna unguiculata ssp. sesquipedialis.</title>
        <authorList>
            <person name="Xia Q."/>
            <person name="Zhang R."/>
            <person name="Dong Y."/>
        </authorList>
    </citation>
    <scope>NUCLEOTIDE SEQUENCE [LARGE SCALE GENOMIC DNA]</scope>
    <source>
        <tissue evidence="2">Leaf</tissue>
    </source>
</reference>
<evidence type="ECO:0000313" key="3">
    <source>
        <dbReference type="Proteomes" id="UP000501690"/>
    </source>
</evidence>